<evidence type="ECO:0000313" key="2">
    <source>
        <dbReference type="EMBL" id="KEZ76486.1"/>
    </source>
</evidence>
<organism evidence="2 3">
    <name type="scientific">Salinisphaera hydrothermalis (strain C41B8)</name>
    <dbReference type="NCBI Taxonomy" id="1304275"/>
    <lineage>
        <taxon>Bacteria</taxon>
        <taxon>Pseudomonadati</taxon>
        <taxon>Pseudomonadota</taxon>
        <taxon>Gammaproteobacteria</taxon>
        <taxon>Salinisphaerales</taxon>
        <taxon>Salinisphaeraceae</taxon>
        <taxon>Salinisphaera</taxon>
    </lineage>
</organism>
<keyword evidence="1" id="KW-0812">Transmembrane</keyword>
<name>A0A084IIF2_SALHC</name>
<dbReference type="RefSeq" id="WP_037339807.1">
    <property type="nucleotide sequence ID" value="NZ_APNK01000028.1"/>
</dbReference>
<sequence>MKKFVNWLCFVVCILCIITGTTISILAIWHVVADQAFLWRSLMTLAVVFLAALLAYMVNSMMPMER</sequence>
<keyword evidence="1" id="KW-0472">Membrane</keyword>
<dbReference type="EMBL" id="APNK01000028">
    <property type="protein sequence ID" value="KEZ76486.1"/>
    <property type="molecule type" value="Genomic_DNA"/>
</dbReference>
<accession>A0A084IIF2</accession>
<proteinExistence type="predicted"/>
<dbReference type="AlphaFoldDB" id="A0A084IIF2"/>
<comment type="caution">
    <text evidence="2">The sequence shown here is derived from an EMBL/GenBank/DDBJ whole genome shotgun (WGS) entry which is preliminary data.</text>
</comment>
<evidence type="ECO:0000256" key="1">
    <source>
        <dbReference type="SAM" id="Phobius"/>
    </source>
</evidence>
<keyword evidence="3" id="KW-1185">Reference proteome</keyword>
<reference evidence="2 3" key="1">
    <citation type="submission" date="2013-03" db="EMBL/GenBank/DDBJ databases">
        <title>Salinisphaera hydrothermalis C41B8 Genome Sequencing.</title>
        <authorList>
            <person name="Li C."/>
            <person name="Lai Q."/>
            <person name="Shao Z."/>
        </authorList>
    </citation>
    <scope>NUCLEOTIDE SEQUENCE [LARGE SCALE GENOMIC DNA]</scope>
    <source>
        <strain evidence="2 3">C41B8</strain>
    </source>
</reference>
<feature type="transmembrane region" description="Helical" evidence="1">
    <location>
        <begin position="37"/>
        <end position="58"/>
    </location>
</feature>
<protein>
    <submittedName>
        <fullName evidence="2">Uncharacterized protein</fullName>
    </submittedName>
</protein>
<gene>
    <name evidence="2" type="ORF">C41B8_14620</name>
</gene>
<keyword evidence="1" id="KW-1133">Transmembrane helix</keyword>
<dbReference type="Proteomes" id="UP000028302">
    <property type="component" value="Unassembled WGS sequence"/>
</dbReference>
<evidence type="ECO:0000313" key="3">
    <source>
        <dbReference type="Proteomes" id="UP000028302"/>
    </source>
</evidence>
<feature type="transmembrane region" description="Helical" evidence="1">
    <location>
        <begin position="7"/>
        <end position="31"/>
    </location>
</feature>